<sequence>MIIFNDTVIVDETIHQKWLNWMQKVYIPAVMETGHFKSYQVLTVIDSPNEGVTYCVQYSAETIEDFNHFYSKHLHRLQDIHNQEFENQFVIFNTLMKTVD</sequence>
<name>A0A223NT20_9SPHI</name>
<dbReference type="OrthoDB" id="1121837at2"/>
<dbReference type="RefSeq" id="WP_094569368.1">
    <property type="nucleotide sequence ID" value="NZ_CP022743.1"/>
</dbReference>
<dbReference type="InterPro" id="IPR025563">
    <property type="entry name" value="DUF4286"/>
</dbReference>
<reference evidence="1 2" key="1">
    <citation type="submission" date="2017-08" db="EMBL/GenBank/DDBJ databases">
        <title>Complete genome sequence of Mucilaginibacter sp. strain BJC16-A31.</title>
        <authorList>
            <consortium name="Henan University of Science and Technology"/>
            <person name="You X."/>
        </authorList>
    </citation>
    <scope>NUCLEOTIDE SEQUENCE [LARGE SCALE GENOMIC DNA]</scope>
    <source>
        <strain evidence="1 2">BJC16-A31</strain>
    </source>
</reference>
<dbReference type="AlphaFoldDB" id="A0A223NT20"/>
<dbReference type="EMBL" id="CP022743">
    <property type="protein sequence ID" value="ASU32824.1"/>
    <property type="molecule type" value="Genomic_DNA"/>
</dbReference>
<evidence type="ECO:0000313" key="2">
    <source>
        <dbReference type="Proteomes" id="UP000215002"/>
    </source>
</evidence>
<gene>
    <name evidence="1" type="ORF">MuYL_0924</name>
</gene>
<dbReference type="KEGG" id="muc:MuYL_0924"/>
<proteinExistence type="predicted"/>
<dbReference type="Proteomes" id="UP000215002">
    <property type="component" value="Chromosome"/>
</dbReference>
<dbReference type="Pfam" id="PF14114">
    <property type="entry name" value="DUF4286"/>
    <property type="match status" value="1"/>
</dbReference>
<protein>
    <recommendedName>
        <fullName evidence="3">DUF4286 domain-containing protein</fullName>
    </recommendedName>
</protein>
<evidence type="ECO:0000313" key="1">
    <source>
        <dbReference type="EMBL" id="ASU32824.1"/>
    </source>
</evidence>
<organism evidence="1 2">
    <name type="scientific">Mucilaginibacter xinganensis</name>
    <dbReference type="NCBI Taxonomy" id="1234841"/>
    <lineage>
        <taxon>Bacteria</taxon>
        <taxon>Pseudomonadati</taxon>
        <taxon>Bacteroidota</taxon>
        <taxon>Sphingobacteriia</taxon>
        <taxon>Sphingobacteriales</taxon>
        <taxon>Sphingobacteriaceae</taxon>
        <taxon>Mucilaginibacter</taxon>
    </lineage>
</organism>
<accession>A0A223NT20</accession>
<evidence type="ECO:0008006" key="3">
    <source>
        <dbReference type="Google" id="ProtNLM"/>
    </source>
</evidence>
<keyword evidence="2" id="KW-1185">Reference proteome</keyword>